<sequence>MDNSTAVAYVNKRGKTRSSTLTTLAVEFGNVCQQKGMWITAQHLSGVQNVDADWLLVTSSLDKAIFTQDTRRSGNLSTHCPELAGPDMVSATIGDVGQHPVPSSNDGNESVSTFRPGSATPSVENNEAGGMTTFRERCQAGGRPPQVCDILMASWREGTKKRYEGPWRLWTSWCVSRNQCPFSATVAAFLQFLAEQFHIRKLFIPNCWCLQIMHSLSYMIQ</sequence>
<dbReference type="EMBL" id="CACRXK020010905">
    <property type="protein sequence ID" value="CAB4020334.1"/>
    <property type="molecule type" value="Genomic_DNA"/>
</dbReference>
<dbReference type="CDD" id="cd09275">
    <property type="entry name" value="RNase_HI_RT_DIRS1"/>
    <property type="match status" value="1"/>
</dbReference>
<dbReference type="AlphaFoldDB" id="A0A7D9J2N6"/>
<dbReference type="InterPro" id="IPR010998">
    <property type="entry name" value="Integrase_recombinase_N"/>
</dbReference>
<reference evidence="2" key="1">
    <citation type="submission" date="2020-04" db="EMBL/GenBank/DDBJ databases">
        <authorList>
            <person name="Alioto T."/>
            <person name="Alioto T."/>
            <person name="Gomez Garrido J."/>
        </authorList>
    </citation>
    <scope>NUCLEOTIDE SEQUENCE</scope>
    <source>
        <strain evidence="2">A484AB</strain>
    </source>
</reference>
<feature type="region of interest" description="Disordered" evidence="1">
    <location>
        <begin position="98"/>
        <end position="127"/>
    </location>
</feature>
<dbReference type="SUPFAM" id="SSF47823">
    <property type="entry name" value="lambda integrase-like, N-terminal domain"/>
    <property type="match status" value="1"/>
</dbReference>
<comment type="caution">
    <text evidence="2">The sequence shown here is derived from an EMBL/GenBank/DDBJ whole genome shotgun (WGS) entry which is preliminary data.</text>
</comment>
<gene>
    <name evidence="2" type="ORF">PACLA_8A015918</name>
</gene>
<evidence type="ECO:0000256" key="1">
    <source>
        <dbReference type="SAM" id="MobiDB-lite"/>
    </source>
</evidence>
<evidence type="ECO:0000313" key="2">
    <source>
        <dbReference type="EMBL" id="CAB4020334.1"/>
    </source>
</evidence>
<feature type="compositionally biased region" description="Polar residues" evidence="1">
    <location>
        <begin position="101"/>
        <end position="125"/>
    </location>
</feature>
<organism evidence="2 3">
    <name type="scientific">Paramuricea clavata</name>
    <name type="common">Red gorgonian</name>
    <name type="synonym">Violescent sea-whip</name>
    <dbReference type="NCBI Taxonomy" id="317549"/>
    <lineage>
        <taxon>Eukaryota</taxon>
        <taxon>Metazoa</taxon>
        <taxon>Cnidaria</taxon>
        <taxon>Anthozoa</taxon>
        <taxon>Octocorallia</taxon>
        <taxon>Malacalcyonacea</taxon>
        <taxon>Plexauridae</taxon>
        <taxon>Paramuricea</taxon>
    </lineage>
</organism>
<evidence type="ECO:0000313" key="3">
    <source>
        <dbReference type="Proteomes" id="UP001152795"/>
    </source>
</evidence>
<accession>A0A7D9J2N6</accession>
<dbReference type="Proteomes" id="UP001152795">
    <property type="component" value="Unassembled WGS sequence"/>
</dbReference>
<keyword evidence="3" id="KW-1185">Reference proteome</keyword>
<protein>
    <submittedName>
        <fullName evidence="2">Uncharacterized protein</fullName>
    </submittedName>
</protein>
<proteinExistence type="predicted"/>
<dbReference type="Gene3D" id="1.10.150.130">
    <property type="match status" value="1"/>
</dbReference>
<name>A0A7D9J2N6_PARCT</name>